<organism evidence="3 4">
    <name type="scientific">Exophiala oligosperma</name>
    <dbReference type="NCBI Taxonomy" id="215243"/>
    <lineage>
        <taxon>Eukaryota</taxon>
        <taxon>Fungi</taxon>
        <taxon>Dikarya</taxon>
        <taxon>Ascomycota</taxon>
        <taxon>Pezizomycotina</taxon>
        <taxon>Eurotiomycetes</taxon>
        <taxon>Chaetothyriomycetidae</taxon>
        <taxon>Chaetothyriales</taxon>
        <taxon>Herpotrichiellaceae</taxon>
        <taxon>Exophiala</taxon>
    </lineage>
</organism>
<proteinExistence type="predicted"/>
<evidence type="ECO:0000313" key="3">
    <source>
        <dbReference type="EMBL" id="KIW39123.1"/>
    </source>
</evidence>
<feature type="compositionally biased region" description="Basic and acidic residues" evidence="1">
    <location>
        <begin position="139"/>
        <end position="161"/>
    </location>
</feature>
<dbReference type="RefSeq" id="XP_016259339.1">
    <property type="nucleotide sequence ID" value="XM_016410317.1"/>
</dbReference>
<dbReference type="GeneID" id="27361002"/>
<dbReference type="AlphaFoldDB" id="A0A0D2D7L3"/>
<keyword evidence="4" id="KW-1185">Reference proteome</keyword>
<name>A0A0D2D7L3_9EURO</name>
<sequence length="174" mass="18946">MTMAPSRGIHNVDLHNENDEAAVQQQSKSALVSARRNLNYLIAPGSASADKPARLRTRALLRTCRYVGQFIIWRLVRWAKYAAVGFLVAAIGATAFGGVITGVGWLAAPPTFGASIIAASVWGVGKFAARKLHRRWKKEGGDDGAEMRERIEDEGPVRREGSYGTDMGPRAVPW</sequence>
<accession>A0A0D2D7L3</accession>
<keyword evidence="2" id="KW-0472">Membrane</keyword>
<dbReference type="EMBL" id="KN847340">
    <property type="protein sequence ID" value="KIW39123.1"/>
    <property type="molecule type" value="Genomic_DNA"/>
</dbReference>
<dbReference type="HOGENOM" id="CLU_131612_1_0_1"/>
<reference evidence="3 4" key="1">
    <citation type="submission" date="2015-01" db="EMBL/GenBank/DDBJ databases">
        <title>The Genome Sequence of Exophiala oligosperma CBS72588.</title>
        <authorList>
            <consortium name="The Broad Institute Genomics Platform"/>
            <person name="Cuomo C."/>
            <person name="de Hoog S."/>
            <person name="Gorbushina A."/>
            <person name="Stielow B."/>
            <person name="Teixiera M."/>
            <person name="Abouelleil A."/>
            <person name="Chapman S.B."/>
            <person name="Priest M."/>
            <person name="Young S.K."/>
            <person name="Wortman J."/>
            <person name="Nusbaum C."/>
            <person name="Birren B."/>
        </authorList>
    </citation>
    <scope>NUCLEOTIDE SEQUENCE [LARGE SCALE GENOMIC DNA]</scope>
    <source>
        <strain evidence="3 4">CBS 72588</strain>
    </source>
</reference>
<dbReference type="STRING" id="215243.A0A0D2D7L3"/>
<evidence type="ECO:0000313" key="4">
    <source>
        <dbReference type="Proteomes" id="UP000053342"/>
    </source>
</evidence>
<feature type="region of interest" description="Disordered" evidence="1">
    <location>
        <begin position="139"/>
        <end position="174"/>
    </location>
</feature>
<feature type="transmembrane region" description="Helical" evidence="2">
    <location>
        <begin position="81"/>
        <end position="106"/>
    </location>
</feature>
<protein>
    <submittedName>
        <fullName evidence="3">Uncharacterized protein</fullName>
    </submittedName>
</protein>
<gene>
    <name evidence="3" type="ORF">PV06_08928</name>
</gene>
<dbReference type="OrthoDB" id="3597994at2759"/>
<evidence type="ECO:0000256" key="1">
    <source>
        <dbReference type="SAM" id="MobiDB-lite"/>
    </source>
</evidence>
<feature type="transmembrane region" description="Helical" evidence="2">
    <location>
        <begin position="112"/>
        <end position="129"/>
    </location>
</feature>
<keyword evidence="2" id="KW-1133">Transmembrane helix</keyword>
<dbReference type="Proteomes" id="UP000053342">
    <property type="component" value="Unassembled WGS sequence"/>
</dbReference>
<evidence type="ECO:0000256" key="2">
    <source>
        <dbReference type="SAM" id="Phobius"/>
    </source>
</evidence>
<keyword evidence="2" id="KW-0812">Transmembrane</keyword>
<dbReference type="VEuPathDB" id="FungiDB:PV06_08928"/>